<dbReference type="RefSeq" id="WP_203821550.1">
    <property type="nucleotide sequence ID" value="NZ_BAAABP010000085.1"/>
</dbReference>
<proteinExistence type="predicted"/>
<organism evidence="3 4">
    <name type="scientific">Paractinoplanes ferrugineus</name>
    <dbReference type="NCBI Taxonomy" id="113564"/>
    <lineage>
        <taxon>Bacteria</taxon>
        <taxon>Bacillati</taxon>
        <taxon>Actinomycetota</taxon>
        <taxon>Actinomycetes</taxon>
        <taxon>Micromonosporales</taxon>
        <taxon>Micromonosporaceae</taxon>
        <taxon>Paractinoplanes</taxon>
    </lineage>
</organism>
<protein>
    <submittedName>
        <fullName evidence="3">Uncharacterized protein</fullName>
    </submittedName>
</protein>
<name>A0A919J6X2_9ACTN</name>
<dbReference type="EMBL" id="BOMM01000063">
    <property type="protein sequence ID" value="GIE15173.1"/>
    <property type="molecule type" value="Genomic_DNA"/>
</dbReference>
<feature type="transmembrane region" description="Helical" evidence="2">
    <location>
        <begin position="24"/>
        <end position="45"/>
    </location>
</feature>
<dbReference type="Proteomes" id="UP000598174">
    <property type="component" value="Unassembled WGS sequence"/>
</dbReference>
<keyword evidence="2" id="KW-0812">Transmembrane</keyword>
<keyword evidence="4" id="KW-1185">Reference proteome</keyword>
<comment type="caution">
    <text evidence="3">The sequence shown here is derived from an EMBL/GenBank/DDBJ whole genome shotgun (WGS) entry which is preliminary data.</text>
</comment>
<evidence type="ECO:0000313" key="4">
    <source>
        <dbReference type="Proteomes" id="UP000598174"/>
    </source>
</evidence>
<keyword evidence="2" id="KW-0472">Membrane</keyword>
<reference evidence="3" key="1">
    <citation type="submission" date="2021-01" db="EMBL/GenBank/DDBJ databases">
        <title>Whole genome shotgun sequence of Actinoplanes ferrugineus NBRC 15555.</title>
        <authorList>
            <person name="Komaki H."/>
            <person name="Tamura T."/>
        </authorList>
    </citation>
    <scope>NUCLEOTIDE SEQUENCE</scope>
    <source>
        <strain evidence="3">NBRC 15555</strain>
    </source>
</reference>
<feature type="compositionally biased region" description="Low complexity" evidence="1">
    <location>
        <begin position="61"/>
        <end position="95"/>
    </location>
</feature>
<dbReference type="AlphaFoldDB" id="A0A919J6X2"/>
<keyword evidence="2" id="KW-1133">Transmembrane helix</keyword>
<gene>
    <name evidence="3" type="ORF">Afe05nite_70130</name>
</gene>
<feature type="region of interest" description="Disordered" evidence="1">
    <location>
        <begin position="61"/>
        <end position="97"/>
    </location>
</feature>
<accession>A0A919J6X2</accession>
<evidence type="ECO:0000256" key="1">
    <source>
        <dbReference type="SAM" id="MobiDB-lite"/>
    </source>
</evidence>
<sequence length="255" mass="26529">MEEQSPQPPAGGTEPAGRAKARPWMVVVAAVAGVLLCGGGGAFAVTRVVAFGAERDEAGRAGPAGVASVPSAPPVGASPGASATPVGPRAGAGAVRGDDDLGRVCDGWFYPTSPRFAGKAPHQITVGVVDSKALPSRHVKSSVDVPDLRNWRAWTPADPARTQLVGCVDLAGVGETVRTCKFDDPEPKTPALRKATYRVRLFETATGRKLLDKSAVDGADQDCPSVAFLVGGEPLASTVSDRQLYELFRPYVMRK</sequence>
<evidence type="ECO:0000256" key="2">
    <source>
        <dbReference type="SAM" id="Phobius"/>
    </source>
</evidence>
<evidence type="ECO:0000313" key="3">
    <source>
        <dbReference type="EMBL" id="GIE15173.1"/>
    </source>
</evidence>